<dbReference type="AlphaFoldDB" id="A0A423W2E9"/>
<evidence type="ECO:0000256" key="1">
    <source>
        <dbReference type="SAM" id="MobiDB-lite"/>
    </source>
</evidence>
<name>A0A423W2E9_9PEZI</name>
<dbReference type="EMBL" id="LKEB01000064">
    <property type="protein sequence ID" value="ROV97489.1"/>
    <property type="molecule type" value="Genomic_DNA"/>
</dbReference>
<evidence type="ECO:0000313" key="3">
    <source>
        <dbReference type="Proteomes" id="UP000285146"/>
    </source>
</evidence>
<accession>A0A423W2E9</accession>
<comment type="caution">
    <text evidence="2">The sequence shown here is derived from an EMBL/GenBank/DDBJ whole genome shotgun (WGS) entry which is preliminary data.</text>
</comment>
<protein>
    <submittedName>
        <fullName evidence="2">Uncharacterized protein</fullName>
    </submittedName>
</protein>
<feature type="compositionally biased region" description="Basic and acidic residues" evidence="1">
    <location>
        <begin position="50"/>
        <end position="59"/>
    </location>
</feature>
<feature type="compositionally biased region" description="Gly residues" evidence="1">
    <location>
        <begin position="66"/>
        <end position="76"/>
    </location>
</feature>
<dbReference type="Proteomes" id="UP000285146">
    <property type="component" value="Unassembled WGS sequence"/>
</dbReference>
<proteinExistence type="predicted"/>
<gene>
    <name evidence="2" type="ORF">VPNG_08706</name>
</gene>
<feature type="compositionally biased region" description="Acidic residues" evidence="1">
    <location>
        <begin position="99"/>
        <end position="110"/>
    </location>
</feature>
<organism evidence="2 3">
    <name type="scientific">Cytospora leucostoma</name>
    <dbReference type="NCBI Taxonomy" id="1230097"/>
    <lineage>
        <taxon>Eukaryota</taxon>
        <taxon>Fungi</taxon>
        <taxon>Dikarya</taxon>
        <taxon>Ascomycota</taxon>
        <taxon>Pezizomycotina</taxon>
        <taxon>Sordariomycetes</taxon>
        <taxon>Sordariomycetidae</taxon>
        <taxon>Diaporthales</taxon>
        <taxon>Cytosporaceae</taxon>
        <taxon>Cytospora</taxon>
    </lineage>
</organism>
<sequence>MADSQPQQQATTTSADCQCKNIYHYRNNATCKNPARWCQWCKDAGCTLQRRRDARRDSRGTQAVREGGGGGGGGLPMMGFRFPVFPGPFGPYMQNTSGDDTDDDSGSSDW</sequence>
<keyword evidence="3" id="KW-1185">Reference proteome</keyword>
<reference evidence="2 3" key="1">
    <citation type="submission" date="2015-09" db="EMBL/GenBank/DDBJ databases">
        <title>Host preference determinants of Valsa canker pathogens revealed by comparative genomics.</title>
        <authorList>
            <person name="Yin Z."/>
            <person name="Huang L."/>
        </authorList>
    </citation>
    <scope>NUCLEOTIDE SEQUENCE [LARGE SCALE GENOMIC DNA]</scope>
    <source>
        <strain evidence="2 3">SXYLt</strain>
    </source>
</reference>
<dbReference type="InParanoid" id="A0A423W2E9"/>
<feature type="region of interest" description="Disordered" evidence="1">
    <location>
        <begin position="50"/>
        <end position="110"/>
    </location>
</feature>
<evidence type="ECO:0000313" key="2">
    <source>
        <dbReference type="EMBL" id="ROV97489.1"/>
    </source>
</evidence>